<evidence type="ECO:0000313" key="2">
    <source>
        <dbReference type="EMBL" id="KAL3319721.1"/>
    </source>
</evidence>
<dbReference type="AlphaFoldDB" id="A0ABD2QLW8"/>
<dbReference type="InterPro" id="IPR006849">
    <property type="entry name" value="Elp1"/>
</dbReference>
<dbReference type="PANTHER" id="PTHR12747">
    <property type="entry name" value="ELONGATOR COMPLEX PROTEIN 1"/>
    <property type="match status" value="1"/>
</dbReference>
<dbReference type="PANTHER" id="PTHR12747:SF0">
    <property type="entry name" value="ELONGATOR COMPLEX PROTEIN 1"/>
    <property type="match status" value="1"/>
</dbReference>
<name>A0ABD2QLW8_9PLAT</name>
<gene>
    <name evidence="2" type="ORF">Ciccas_001591</name>
</gene>
<comment type="caution">
    <text evidence="2">The sequence shown here is derived from an EMBL/GenBank/DDBJ whole genome shotgun (WGS) entry which is preliminary data.</text>
</comment>
<accession>A0ABD2QLW8</accession>
<keyword evidence="3" id="KW-1185">Reference proteome</keyword>
<evidence type="ECO:0000259" key="1">
    <source>
        <dbReference type="Pfam" id="PF23797"/>
    </source>
</evidence>
<sequence length="474" mass="53600">MIVKSRLRKSGEIDLCFFELCGQRHRYFQFLSPSQQATKYHVDKIKFDKLGTLLAVSCLPNDSSGLIFVRILTCSNYHWSVKWQYSADSSIQTLPFAWNYNCLMGHNTHILNIYDSQKSTFEIFEFDSSVYSVCQVHSKPGAKDSSLAIVVDTNDLKISDFGRALIPPPMCSTRIKFRKTQDNFLEPCINFVSMPQCLSFQSADSIPVLVQVDAQLVLLSLDPNGPVSHDSLDWQEHSLGSDLLLNHSHECGPKGKFPFAKTTTLLTLENCRLDTSISREEFQKMQIEPLLHCTWFEDNRLALIINEGRSVILMQLHFPLINIRKIAEFQADCDDRIVGTCAWNDCILLQKCTGDVIAVPVATREDVVDLNNTNFAAGRIPCLCHQMRVVDILLAGNIRQSVLLAYSSSQAKLYALPLLANYSGTAKLIMDFCTSVNVHKEFLLVSSFNHELRCFRLLQNNLILDSKPEALTDR</sequence>
<dbReference type="InterPro" id="IPR056165">
    <property type="entry name" value="Beta-prop_ELP1_2nd"/>
</dbReference>
<organism evidence="2 3">
    <name type="scientific">Cichlidogyrus casuarinus</name>
    <dbReference type="NCBI Taxonomy" id="1844966"/>
    <lineage>
        <taxon>Eukaryota</taxon>
        <taxon>Metazoa</taxon>
        <taxon>Spiralia</taxon>
        <taxon>Lophotrochozoa</taxon>
        <taxon>Platyhelminthes</taxon>
        <taxon>Monogenea</taxon>
        <taxon>Monopisthocotylea</taxon>
        <taxon>Dactylogyridea</taxon>
        <taxon>Ancyrocephalidae</taxon>
        <taxon>Cichlidogyrus</taxon>
    </lineage>
</organism>
<feature type="domain" description="ELP1 N-terminal second beta-propeller" evidence="1">
    <location>
        <begin position="150"/>
        <end position="460"/>
    </location>
</feature>
<dbReference type="Proteomes" id="UP001626550">
    <property type="component" value="Unassembled WGS sequence"/>
</dbReference>
<reference evidence="2 3" key="1">
    <citation type="submission" date="2024-11" db="EMBL/GenBank/DDBJ databases">
        <title>Adaptive evolution of stress response genes in parasites aligns with host niche diversity.</title>
        <authorList>
            <person name="Hahn C."/>
            <person name="Resl P."/>
        </authorList>
    </citation>
    <scope>NUCLEOTIDE SEQUENCE [LARGE SCALE GENOMIC DNA]</scope>
    <source>
        <strain evidence="2">EGGRZ-B1_66</strain>
        <tissue evidence="2">Body</tissue>
    </source>
</reference>
<dbReference type="EMBL" id="JBJKFK010000107">
    <property type="protein sequence ID" value="KAL3319721.1"/>
    <property type="molecule type" value="Genomic_DNA"/>
</dbReference>
<dbReference type="Pfam" id="PF23797">
    <property type="entry name" value="Beta-prop_ELP1_2nd"/>
    <property type="match status" value="1"/>
</dbReference>
<proteinExistence type="predicted"/>
<protein>
    <recommendedName>
        <fullName evidence="1">ELP1 N-terminal second beta-propeller domain-containing protein</fullName>
    </recommendedName>
</protein>
<evidence type="ECO:0000313" key="3">
    <source>
        <dbReference type="Proteomes" id="UP001626550"/>
    </source>
</evidence>